<keyword evidence="7 10" id="KW-0472">Membrane</keyword>
<keyword evidence="5 10" id="KW-0552">Olfaction</keyword>
<gene>
    <name evidence="11" type="primary">OR47</name>
</gene>
<evidence type="ECO:0000256" key="9">
    <source>
        <dbReference type="ARBA" id="ARBA00023224"/>
    </source>
</evidence>
<keyword evidence="8 10" id="KW-0675">Receptor</keyword>
<dbReference type="OrthoDB" id="6604226at2759"/>
<evidence type="ECO:0000256" key="7">
    <source>
        <dbReference type="ARBA" id="ARBA00023136"/>
    </source>
</evidence>
<name>A0A221I0D9_SCHGR</name>
<keyword evidence="3 10" id="KW-0716">Sensory transduction</keyword>
<protein>
    <recommendedName>
        <fullName evidence="10">Odorant receptor</fullName>
    </recommendedName>
</protein>
<dbReference type="GO" id="GO:0005549">
    <property type="term" value="F:odorant binding"/>
    <property type="evidence" value="ECO:0007669"/>
    <property type="project" value="InterPro"/>
</dbReference>
<evidence type="ECO:0000256" key="3">
    <source>
        <dbReference type="ARBA" id="ARBA00022606"/>
    </source>
</evidence>
<evidence type="ECO:0000256" key="6">
    <source>
        <dbReference type="ARBA" id="ARBA00022989"/>
    </source>
</evidence>
<comment type="similarity">
    <text evidence="10">Belongs to the insect chemoreceptor superfamily. Heteromeric odorant receptor channel (TC 1.A.69) family.</text>
</comment>
<sequence length="399" mass="44550">MDWDPQRSQPLTWQYTASSVLKYNVRFLNVSGLWPLQHLQLFRIFIATTVTLCLGHIAEAGINLCTLRGELEDYTLALSNVSVIIVGMLKVAIFLRNEGSFCFLVRWLDALVERQTEYVRDQPSREAIFRGARQRASRISKGLDAYNLSLLTLWTVAPLIASTGDKRLPFQQLPMANTTTFPLYELSYALQGTSLIIICLINVHLDCFFTAVMILIGAQLKLVGSRIADLHPRNVAVKNDSMIDDTYKDLCLCIQTHQDITRFIKHLERVMNPIAMLQLALGVFNGCMLIFPAAYNAESGSLIKVLVTAPAVSMQLLVYCLGAHSVREQGKLVSVAAYSCGWPDTDIKFQRALLLVMARAQKPLSLTAGGVYPIQRATFLSLLNAGYSYYAVLQNFTGR</sequence>
<feature type="transmembrane region" description="Helical" evidence="10">
    <location>
        <begin position="274"/>
        <end position="295"/>
    </location>
</feature>
<evidence type="ECO:0000256" key="4">
    <source>
        <dbReference type="ARBA" id="ARBA00022692"/>
    </source>
</evidence>
<dbReference type="GO" id="GO:0005886">
    <property type="term" value="C:plasma membrane"/>
    <property type="evidence" value="ECO:0007669"/>
    <property type="project" value="UniProtKB-SubCell"/>
</dbReference>
<keyword evidence="6 10" id="KW-1133">Transmembrane helix</keyword>
<keyword evidence="4 10" id="KW-0812">Transmembrane</keyword>
<dbReference type="AlphaFoldDB" id="A0A221I0D9"/>
<feature type="transmembrane region" description="Helical" evidence="10">
    <location>
        <begin position="41"/>
        <end position="62"/>
    </location>
</feature>
<dbReference type="GO" id="GO:0007165">
    <property type="term" value="P:signal transduction"/>
    <property type="evidence" value="ECO:0007669"/>
    <property type="project" value="UniProtKB-KW"/>
</dbReference>
<keyword evidence="2" id="KW-1003">Cell membrane</keyword>
<keyword evidence="9 10" id="KW-0807">Transducer</keyword>
<dbReference type="EMBL" id="KY964964">
    <property type="protein sequence ID" value="ASM47117.1"/>
    <property type="molecule type" value="mRNA"/>
</dbReference>
<accession>A0A221I0D9</accession>
<dbReference type="InterPro" id="IPR004117">
    <property type="entry name" value="7tm6_olfct_rcpt"/>
</dbReference>
<evidence type="ECO:0000256" key="10">
    <source>
        <dbReference type="RuleBase" id="RU351113"/>
    </source>
</evidence>
<feature type="transmembrane region" description="Helical" evidence="10">
    <location>
        <begin position="74"/>
        <end position="95"/>
    </location>
</feature>
<evidence type="ECO:0000256" key="5">
    <source>
        <dbReference type="ARBA" id="ARBA00022725"/>
    </source>
</evidence>
<comment type="caution">
    <text evidence="10">Lacks conserved residue(s) required for the propagation of feature annotation.</text>
</comment>
<organism evidence="11">
    <name type="scientific">Schistocerca gregaria</name>
    <name type="common">Desert locust</name>
    <name type="synonym">Gryllus gregarius</name>
    <dbReference type="NCBI Taxonomy" id="7010"/>
    <lineage>
        <taxon>Eukaryota</taxon>
        <taxon>Metazoa</taxon>
        <taxon>Ecdysozoa</taxon>
        <taxon>Arthropoda</taxon>
        <taxon>Hexapoda</taxon>
        <taxon>Insecta</taxon>
        <taxon>Pterygota</taxon>
        <taxon>Neoptera</taxon>
        <taxon>Polyneoptera</taxon>
        <taxon>Orthoptera</taxon>
        <taxon>Caelifera</taxon>
        <taxon>Acrididea</taxon>
        <taxon>Acridomorpha</taxon>
        <taxon>Acridoidea</taxon>
        <taxon>Acrididae</taxon>
        <taxon>Cyrtacanthacridinae</taxon>
        <taxon>Schistocerca</taxon>
    </lineage>
</organism>
<dbReference type="PANTHER" id="PTHR21137">
    <property type="entry name" value="ODORANT RECEPTOR"/>
    <property type="match status" value="1"/>
</dbReference>
<dbReference type="Pfam" id="PF02949">
    <property type="entry name" value="7tm_6"/>
    <property type="match status" value="1"/>
</dbReference>
<comment type="subcellular location">
    <subcellularLocation>
        <location evidence="1 10">Cell membrane</location>
        <topology evidence="1 10">Multi-pass membrane protein</topology>
    </subcellularLocation>
</comment>
<evidence type="ECO:0000256" key="2">
    <source>
        <dbReference type="ARBA" id="ARBA00022475"/>
    </source>
</evidence>
<feature type="transmembrane region" description="Helical" evidence="10">
    <location>
        <begin position="195"/>
        <end position="216"/>
    </location>
</feature>
<evidence type="ECO:0000256" key="8">
    <source>
        <dbReference type="ARBA" id="ARBA00023170"/>
    </source>
</evidence>
<evidence type="ECO:0000256" key="1">
    <source>
        <dbReference type="ARBA" id="ARBA00004651"/>
    </source>
</evidence>
<dbReference type="PANTHER" id="PTHR21137:SF35">
    <property type="entry name" value="ODORANT RECEPTOR 19A-RELATED"/>
    <property type="match status" value="1"/>
</dbReference>
<feature type="transmembrane region" description="Helical" evidence="10">
    <location>
        <begin position="301"/>
        <end position="322"/>
    </location>
</feature>
<reference evidence="11" key="1">
    <citation type="journal article" date="2017" name="Int. J. Biol. Sci.">
        <title>In Search For Pheromone Receptors: Certain Members Of The Odorant Receptor Family In The Desert Locust Schistocerca gregaria (Orthoptera: Acrididae) Are Co-expressed With SNMP1.</title>
        <authorList>
            <person name="Pregitzer P."/>
            <person name="Jiang X."/>
            <person name="Grosse-Wilde E."/>
            <person name="Breer H."/>
            <person name="Krieger J."/>
            <person name="Fleischer J."/>
        </authorList>
    </citation>
    <scope>NUCLEOTIDE SEQUENCE</scope>
    <source>
        <tissue evidence="11">Antennae</tissue>
    </source>
</reference>
<dbReference type="GO" id="GO:0004984">
    <property type="term" value="F:olfactory receptor activity"/>
    <property type="evidence" value="ECO:0007669"/>
    <property type="project" value="InterPro"/>
</dbReference>
<proteinExistence type="evidence at transcript level"/>
<evidence type="ECO:0000313" key="11">
    <source>
        <dbReference type="EMBL" id="ASM47117.1"/>
    </source>
</evidence>